<evidence type="ECO:0000256" key="6">
    <source>
        <dbReference type="SAM" id="SignalP"/>
    </source>
</evidence>
<dbReference type="PANTHER" id="PTHR42784">
    <property type="entry name" value="PYRANOSE 2-OXIDASE"/>
    <property type="match status" value="1"/>
</dbReference>
<feature type="domain" description="Glucose-methanol-choline oxidoreductase C-terminal" evidence="7">
    <location>
        <begin position="392"/>
        <end position="457"/>
    </location>
</feature>
<dbReference type="Pfam" id="PF05199">
    <property type="entry name" value="GMC_oxred_C"/>
    <property type="match status" value="1"/>
</dbReference>
<evidence type="ECO:0000256" key="3">
    <source>
        <dbReference type="ARBA" id="ARBA00022630"/>
    </source>
</evidence>
<evidence type="ECO:0000313" key="8">
    <source>
        <dbReference type="EMBL" id="MCE4536675.1"/>
    </source>
</evidence>
<dbReference type="InterPro" id="IPR036188">
    <property type="entry name" value="FAD/NAD-bd_sf"/>
</dbReference>
<dbReference type="InterPro" id="IPR051473">
    <property type="entry name" value="P2Ox-like"/>
</dbReference>
<evidence type="ECO:0000256" key="4">
    <source>
        <dbReference type="ARBA" id="ARBA00022827"/>
    </source>
</evidence>
<dbReference type="InterPro" id="IPR007867">
    <property type="entry name" value="GMC_OxRtase_C"/>
</dbReference>
<sequence length="478" mass="52266">MKPRAVIVGAGLGGCMLAHALLPTHDVVIVERGAEVEDPRYPVVDVGLPAVTQPHVGAGLGGSTQLWHNGLIEIDEEIFAAHWPFPKAELDPFYAQAFELLADTPLAHVREAIERLRQRYRELGLPPGLMQGLYYPRWPRNLWTSLQLQGRVEVVRGNVVDFELGDGGALAALTVEEGGERRRVEGDVFVLAAGGLGTPVLLQKLARHLPLPGAVHAGAHYEDHPMTFVGEVEVTVPLYRLWNYRVPGTDGNLRLPLVVKRAGLHMSFQLRPAANYYRASRREQVGSVLNDLRRNPWNPLHYARLFKHWDDILDILSFKFGIHLPTRHYTLLLCAQMPTAPERSVWSQPAQDGAGEAGVRCWTLPQAFRDHMDQAVQDVLAWLAPVTRSARIFSGWQGDLRSAAHHSGTARLSADATAGACDVDGRVHGMANLYVCDGALIPASGIANTGLTIAALALRLAAHLRGRPAAAPRASSQP</sequence>
<dbReference type="Gene3D" id="3.30.410.10">
    <property type="entry name" value="Cholesterol Oxidase, domain 2"/>
    <property type="match status" value="1"/>
</dbReference>
<dbReference type="Proteomes" id="UP001201463">
    <property type="component" value="Unassembled WGS sequence"/>
</dbReference>
<protein>
    <submittedName>
        <fullName evidence="8">GMC oxidoreductase</fullName>
    </submittedName>
</protein>
<comment type="caution">
    <text evidence="8">The sequence shown here is derived from an EMBL/GenBank/DDBJ whole genome shotgun (WGS) entry which is preliminary data.</text>
</comment>
<keyword evidence="5" id="KW-0560">Oxidoreductase</keyword>
<organism evidence="8 9">
    <name type="scientific">Pelomonas caseinilytica</name>
    <dbReference type="NCBI Taxonomy" id="2906763"/>
    <lineage>
        <taxon>Bacteria</taxon>
        <taxon>Pseudomonadati</taxon>
        <taxon>Pseudomonadota</taxon>
        <taxon>Betaproteobacteria</taxon>
        <taxon>Burkholderiales</taxon>
        <taxon>Sphaerotilaceae</taxon>
        <taxon>Roseateles</taxon>
    </lineage>
</organism>
<proteinExistence type="inferred from homology"/>
<keyword evidence="4" id="KW-0274">FAD</keyword>
<evidence type="ECO:0000256" key="2">
    <source>
        <dbReference type="ARBA" id="ARBA00010790"/>
    </source>
</evidence>
<dbReference type="EMBL" id="JAJTWT010000002">
    <property type="protein sequence ID" value="MCE4536675.1"/>
    <property type="molecule type" value="Genomic_DNA"/>
</dbReference>
<comment type="similarity">
    <text evidence="2">Belongs to the GMC oxidoreductase family.</text>
</comment>
<dbReference type="SUPFAM" id="SSF51905">
    <property type="entry name" value="FAD/NAD(P)-binding domain"/>
    <property type="match status" value="1"/>
</dbReference>
<dbReference type="PANTHER" id="PTHR42784:SF1">
    <property type="entry name" value="PYRANOSE 2-OXIDASE"/>
    <property type="match status" value="1"/>
</dbReference>
<keyword evidence="6" id="KW-0732">Signal</keyword>
<evidence type="ECO:0000259" key="7">
    <source>
        <dbReference type="Pfam" id="PF05199"/>
    </source>
</evidence>
<keyword evidence="3" id="KW-0285">Flavoprotein</keyword>
<comment type="cofactor">
    <cofactor evidence="1">
        <name>FAD</name>
        <dbReference type="ChEBI" id="CHEBI:57692"/>
    </cofactor>
</comment>
<accession>A0ABS8XAG0</accession>
<reference evidence="8 9" key="1">
    <citation type="submission" date="2021-12" db="EMBL/GenBank/DDBJ databases">
        <title>Genome seq of p7.</title>
        <authorList>
            <person name="Seo T."/>
        </authorList>
    </citation>
    <scope>NUCLEOTIDE SEQUENCE [LARGE SCALE GENOMIC DNA]</scope>
    <source>
        <strain evidence="8 9">P7</strain>
    </source>
</reference>
<dbReference type="Gene3D" id="3.50.50.60">
    <property type="entry name" value="FAD/NAD(P)-binding domain"/>
    <property type="match status" value="2"/>
</dbReference>
<dbReference type="RefSeq" id="WP_233390196.1">
    <property type="nucleotide sequence ID" value="NZ_JAJTWT010000002.1"/>
</dbReference>
<evidence type="ECO:0000313" key="9">
    <source>
        <dbReference type="Proteomes" id="UP001201463"/>
    </source>
</evidence>
<evidence type="ECO:0000256" key="1">
    <source>
        <dbReference type="ARBA" id="ARBA00001974"/>
    </source>
</evidence>
<name>A0ABS8XAG0_9BURK</name>
<dbReference type="PROSITE" id="PS51257">
    <property type="entry name" value="PROKAR_LIPOPROTEIN"/>
    <property type="match status" value="1"/>
</dbReference>
<feature type="chain" id="PRO_5045090646" evidence="6">
    <location>
        <begin position="21"/>
        <end position="478"/>
    </location>
</feature>
<feature type="signal peptide" evidence="6">
    <location>
        <begin position="1"/>
        <end position="20"/>
    </location>
</feature>
<keyword evidence="9" id="KW-1185">Reference proteome</keyword>
<evidence type="ECO:0000256" key="5">
    <source>
        <dbReference type="ARBA" id="ARBA00023002"/>
    </source>
</evidence>
<gene>
    <name evidence="8" type="ORF">LXT12_05355</name>
</gene>